<dbReference type="EMBL" id="REGW02000002">
    <property type="protein sequence ID" value="KAE8299548.1"/>
    <property type="molecule type" value="Genomic_DNA"/>
</dbReference>
<feature type="transmembrane region" description="Helical" evidence="2">
    <location>
        <begin position="6"/>
        <end position="23"/>
    </location>
</feature>
<keyword evidence="2" id="KW-0812">Transmembrane</keyword>
<name>A0A6G0J726_LARCR</name>
<feature type="compositionally biased region" description="Polar residues" evidence="1">
    <location>
        <begin position="142"/>
        <end position="156"/>
    </location>
</feature>
<evidence type="ECO:0000313" key="3">
    <source>
        <dbReference type="EMBL" id="KAE8299548.1"/>
    </source>
</evidence>
<keyword evidence="2" id="KW-0472">Membrane</keyword>
<reference evidence="3 4" key="1">
    <citation type="submission" date="2019-07" db="EMBL/GenBank/DDBJ databases">
        <title>Chromosome genome assembly for large yellow croaker.</title>
        <authorList>
            <person name="Xiao S."/>
        </authorList>
    </citation>
    <scope>NUCLEOTIDE SEQUENCE [LARGE SCALE GENOMIC DNA]</scope>
    <source>
        <strain evidence="3">JMULYC20181020</strain>
        <tissue evidence="3">Muscle</tissue>
    </source>
</reference>
<dbReference type="AlphaFoldDB" id="A0A6G0J726"/>
<sequence>MTDSAALSIIIIIIIIISITAGSHEHLHGASIPGGALSLPLAQSCGVVETMTDTDTCSVIQSQGRFGLGVTYRDGIPAAETPRPSSAAASRGVRINSTSKHPPCTPVRPHRRLLLLLLLLWTSSVQLTQASHPYSPSLHRNALQSVPTSSHQTGRCTKSDWAEHATAVEREAERERERERNVAYRRMA</sequence>
<feature type="region of interest" description="Disordered" evidence="1">
    <location>
        <begin position="78"/>
        <end position="104"/>
    </location>
</feature>
<organism evidence="3 4">
    <name type="scientific">Larimichthys crocea</name>
    <name type="common">Large yellow croaker</name>
    <name type="synonym">Pseudosciaena crocea</name>
    <dbReference type="NCBI Taxonomy" id="215358"/>
    <lineage>
        <taxon>Eukaryota</taxon>
        <taxon>Metazoa</taxon>
        <taxon>Chordata</taxon>
        <taxon>Craniata</taxon>
        <taxon>Vertebrata</taxon>
        <taxon>Euteleostomi</taxon>
        <taxon>Actinopterygii</taxon>
        <taxon>Neopterygii</taxon>
        <taxon>Teleostei</taxon>
        <taxon>Neoteleostei</taxon>
        <taxon>Acanthomorphata</taxon>
        <taxon>Eupercaria</taxon>
        <taxon>Sciaenidae</taxon>
        <taxon>Larimichthys</taxon>
    </lineage>
</organism>
<evidence type="ECO:0000256" key="1">
    <source>
        <dbReference type="SAM" id="MobiDB-lite"/>
    </source>
</evidence>
<proteinExistence type="predicted"/>
<keyword evidence="2" id="KW-1133">Transmembrane helix</keyword>
<feature type="compositionally biased region" description="Basic and acidic residues" evidence="1">
    <location>
        <begin position="157"/>
        <end position="182"/>
    </location>
</feature>
<feature type="region of interest" description="Disordered" evidence="1">
    <location>
        <begin position="136"/>
        <end position="188"/>
    </location>
</feature>
<keyword evidence="4" id="KW-1185">Reference proteome</keyword>
<gene>
    <name evidence="3" type="ORF">D5F01_LYC01952</name>
</gene>
<accession>A0A6G0J726</accession>
<protein>
    <submittedName>
        <fullName evidence="3">Uncharacterized protein</fullName>
    </submittedName>
</protein>
<evidence type="ECO:0000256" key="2">
    <source>
        <dbReference type="SAM" id="Phobius"/>
    </source>
</evidence>
<evidence type="ECO:0000313" key="4">
    <source>
        <dbReference type="Proteomes" id="UP000424527"/>
    </source>
</evidence>
<dbReference type="Proteomes" id="UP000424527">
    <property type="component" value="Unassembled WGS sequence"/>
</dbReference>
<comment type="caution">
    <text evidence="3">The sequence shown here is derived from an EMBL/GenBank/DDBJ whole genome shotgun (WGS) entry which is preliminary data.</text>
</comment>